<keyword evidence="3" id="KW-1185">Reference proteome</keyword>
<accession>A0A5A7NB06</accession>
<evidence type="ECO:0000256" key="1">
    <source>
        <dbReference type="SAM" id="MobiDB-lite"/>
    </source>
</evidence>
<evidence type="ECO:0000313" key="2">
    <source>
        <dbReference type="EMBL" id="GER05583.1"/>
    </source>
</evidence>
<evidence type="ECO:0000313" key="3">
    <source>
        <dbReference type="Proteomes" id="UP000324996"/>
    </source>
</evidence>
<feature type="region of interest" description="Disordered" evidence="1">
    <location>
        <begin position="1"/>
        <end position="24"/>
    </location>
</feature>
<reference evidence="2 3" key="1">
    <citation type="submission" date="2019-09" db="EMBL/GenBank/DDBJ databases">
        <title>NBRP : Genome information of microbial organism related human and environment.</title>
        <authorList>
            <person name="Hattori M."/>
            <person name="Oshima K."/>
            <person name="Inaba H."/>
            <person name="Suda W."/>
            <person name="Sakamoto M."/>
            <person name="Iino T."/>
            <person name="Kitahara M."/>
            <person name="Oshida Y."/>
            <person name="Iida T."/>
            <person name="Kudo T."/>
            <person name="Itoh T."/>
            <person name="Ohkuma M."/>
        </authorList>
    </citation>
    <scope>NUCLEOTIDE SEQUENCE [LARGE SCALE GENOMIC DNA]</scope>
    <source>
        <strain evidence="2 3">Q-1</strain>
    </source>
</reference>
<dbReference type="EMBL" id="BKCN01000030">
    <property type="protein sequence ID" value="GER05583.1"/>
    <property type="molecule type" value="Genomic_DNA"/>
</dbReference>
<dbReference type="AlphaFoldDB" id="A0A5A7NB06"/>
<gene>
    <name evidence="2" type="ORF">JCM17846_32650</name>
</gene>
<organism evidence="2 3">
    <name type="scientific">Iodidimonas nitroreducens</name>
    <dbReference type="NCBI Taxonomy" id="1236968"/>
    <lineage>
        <taxon>Bacteria</taxon>
        <taxon>Pseudomonadati</taxon>
        <taxon>Pseudomonadota</taxon>
        <taxon>Alphaproteobacteria</taxon>
        <taxon>Iodidimonadales</taxon>
        <taxon>Iodidimonadaceae</taxon>
        <taxon>Iodidimonas</taxon>
    </lineage>
</organism>
<name>A0A5A7NB06_9PROT</name>
<protein>
    <submittedName>
        <fullName evidence="2">Uncharacterized protein</fullName>
    </submittedName>
</protein>
<dbReference type="Proteomes" id="UP000324996">
    <property type="component" value="Unassembled WGS sequence"/>
</dbReference>
<comment type="caution">
    <text evidence="2">The sequence shown here is derived from an EMBL/GenBank/DDBJ whole genome shotgun (WGS) entry which is preliminary data.</text>
</comment>
<proteinExistence type="predicted"/>
<sequence>MAKPFSMPRKQYGSSGGGAIRRGLPYDERRPAILPERVPFTYPTYLMGRKVNPEYKYAPGIGLHRAPFG</sequence>